<dbReference type="Proteomes" id="UP001225957">
    <property type="component" value="Unassembled WGS sequence"/>
</dbReference>
<evidence type="ECO:0000313" key="2">
    <source>
        <dbReference type="Proteomes" id="UP001225957"/>
    </source>
</evidence>
<accession>A0ABT6V0V4</accession>
<sequence>MVNRPFGDGVVLAGVLARVINTVGDDRPGSSTWLDDQYDHG</sequence>
<protein>
    <submittedName>
        <fullName evidence="1">Uncharacterized protein</fullName>
    </submittedName>
</protein>
<reference evidence="1 2" key="1">
    <citation type="submission" date="2023-04" db="EMBL/GenBank/DDBJ databases">
        <title>Halomonas strains isolated from rhizosphere soil.</title>
        <authorList>
            <person name="Xu L."/>
            <person name="Sun J.-Q."/>
        </authorList>
    </citation>
    <scope>NUCLEOTIDE SEQUENCE [LARGE SCALE GENOMIC DNA]</scope>
    <source>
        <strain evidence="1 2">LR5S20</strain>
    </source>
</reference>
<evidence type="ECO:0000313" key="1">
    <source>
        <dbReference type="EMBL" id="MDI5891863.1"/>
    </source>
</evidence>
<dbReference type="RefSeq" id="WP_282735805.1">
    <property type="nucleotide sequence ID" value="NZ_JASCQP010000028.1"/>
</dbReference>
<keyword evidence="2" id="KW-1185">Reference proteome</keyword>
<dbReference type="EMBL" id="JASCQP010000028">
    <property type="protein sequence ID" value="MDI5891863.1"/>
    <property type="molecule type" value="Genomic_DNA"/>
</dbReference>
<proteinExistence type="predicted"/>
<name>A0ABT6V0V4_9GAMM</name>
<gene>
    <name evidence="1" type="ORF">QLQ83_12245</name>
</gene>
<organism evidence="1 2">
    <name type="scientific">Halomonas rhizosphaerae</name>
    <dbReference type="NCBI Taxonomy" id="3043296"/>
    <lineage>
        <taxon>Bacteria</taxon>
        <taxon>Pseudomonadati</taxon>
        <taxon>Pseudomonadota</taxon>
        <taxon>Gammaproteobacteria</taxon>
        <taxon>Oceanospirillales</taxon>
        <taxon>Halomonadaceae</taxon>
        <taxon>Halomonas</taxon>
    </lineage>
</organism>
<comment type="caution">
    <text evidence="1">The sequence shown here is derived from an EMBL/GenBank/DDBJ whole genome shotgun (WGS) entry which is preliminary data.</text>
</comment>